<dbReference type="AlphaFoldDB" id="A0AAD8LC88"/>
<gene>
    <name evidence="2" type="ORF">QVD17_05580</name>
</gene>
<accession>A0AAD8LC88</accession>
<sequence>MADHPTNQYSPANTAASIVKTTSLSPPTSAITICRFPQINLYETLVTESDNFTRYLSSTSFIQLTSLSISLSLHLTFYFLIRSIIRIYTESPFSLIWCVLF</sequence>
<reference evidence="2" key="1">
    <citation type="journal article" date="2023" name="bioRxiv">
        <title>Improved chromosome-level genome assembly for marigold (Tagetes erecta).</title>
        <authorList>
            <person name="Jiang F."/>
            <person name="Yuan L."/>
            <person name="Wang S."/>
            <person name="Wang H."/>
            <person name="Xu D."/>
            <person name="Wang A."/>
            <person name="Fan W."/>
        </authorList>
    </citation>
    <scope>NUCLEOTIDE SEQUENCE</scope>
    <source>
        <strain evidence="2">WSJ</strain>
        <tissue evidence="2">Leaf</tissue>
    </source>
</reference>
<evidence type="ECO:0000256" key="1">
    <source>
        <dbReference type="SAM" id="Phobius"/>
    </source>
</evidence>
<evidence type="ECO:0000313" key="3">
    <source>
        <dbReference type="Proteomes" id="UP001229421"/>
    </source>
</evidence>
<dbReference type="EMBL" id="JAUHHV010000001">
    <property type="protein sequence ID" value="KAK1439760.1"/>
    <property type="molecule type" value="Genomic_DNA"/>
</dbReference>
<keyword evidence="1" id="KW-0472">Membrane</keyword>
<name>A0AAD8LC88_TARER</name>
<keyword evidence="3" id="KW-1185">Reference proteome</keyword>
<comment type="caution">
    <text evidence="2">The sequence shown here is derived from an EMBL/GenBank/DDBJ whole genome shotgun (WGS) entry which is preliminary data.</text>
</comment>
<keyword evidence="1" id="KW-1133">Transmembrane helix</keyword>
<keyword evidence="1" id="KW-0812">Transmembrane</keyword>
<evidence type="ECO:0000313" key="2">
    <source>
        <dbReference type="EMBL" id="KAK1439760.1"/>
    </source>
</evidence>
<dbReference type="Proteomes" id="UP001229421">
    <property type="component" value="Unassembled WGS sequence"/>
</dbReference>
<protein>
    <submittedName>
        <fullName evidence="2">Uncharacterized protein</fullName>
    </submittedName>
</protein>
<organism evidence="2 3">
    <name type="scientific">Tagetes erecta</name>
    <name type="common">African marigold</name>
    <dbReference type="NCBI Taxonomy" id="13708"/>
    <lineage>
        <taxon>Eukaryota</taxon>
        <taxon>Viridiplantae</taxon>
        <taxon>Streptophyta</taxon>
        <taxon>Embryophyta</taxon>
        <taxon>Tracheophyta</taxon>
        <taxon>Spermatophyta</taxon>
        <taxon>Magnoliopsida</taxon>
        <taxon>eudicotyledons</taxon>
        <taxon>Gunneridae</taxon>
        <taxon>Pentapetalae</taxon>
        <taxon>asterids</taxon>
        <taxon>campanulids</taxon>
        <taxon>Asterales</taxon>
        <taxon>Asteraceae</taxon>
        <taxon>Asteroideae</taxon>
        <taxon>Heliantheae alliance</taxon>
        <taxon>Tageteae</taxon>
        <taxon>Tagetes</taxon>
    </lineage>
</organism>
<feature type="transmembrane region" description="Helical" evidence="1">
    <location>
        <begin position="61"/>
        <end position="81"/>
    </location>
</feature>
<proteinExistence type="predicted"/>